<dbReference type="Gene3D" id="1.20.120.450">
    <property type="entry name" value="dinb family like domain"/>
    <property type="match status" value="1"/>
</dbReference>
<dbReference type="EMBL" id="BAABIG010000022">
    <property type="protein sequence ID" value="GAA4797740.1"/>
    <property type="molecule type" value="Genomic_DNA"/>
</dbReference>
<organism evidence="1 2">
    <name type="scientific">Streptomyces ziwulingensis</name>
    <dbReference type="NCBI Taxonomy" id="1045501"/>
    <lineage>
        <taxon>Bacteria</taxon>
        <taxon>Bacillati</taxon>
        <taxon>Actinomycetota</taxon>
        <taxon>Actinomycetes</taxon>
        <taxon>Kitasatosporales</taxon>
        <taxon>Streptomycetaceae</taxon>
        <taxon>Streptomyces</taxon>
    </lineage>
</organism>
<evidence type="ECO:0000313" key="1">
    <source>
        <dbReference type="EMBL" id="GAA4797740.1"/>
    </source>
</evidence>
<keyword evidence="2" id="KW-1185">Reference proteome</keyword>
<sequence>MVTHVSPEAHGDERGALLSFLAEQRGGIRRSVLGLTDAQASSRPSASELSLAGLLKHVTEVEQSWIARAKGEEPPVRRDAANRHEGFALAADETVDSQLASWERAAAETEAFVRKVPSLDDTFPLPEAPWFPPGQRVSMRWLCLHLIRETARHAGHADVIRESLDGASAWDLVARAERDGPA</sequence>
<proteinExistence type="predicted"/>
<dbReference type="InterPro" id="IPR007061">
    <property type="entry name" value="MST-like"/>
</dbReference>
<comment type="caution">
    <text evidence="1">The sequence shown here is derived from an EMBL/GenBank/DDBJ whole genome shotgun (WGS) entry which is preliminary data.</text>
</comment>
<protein>
    <submittedName>
        <fullName evidence="1">DinB family protein</fullName>
    </submittedName>
</protein>
<reference evidence="2" key="1">
    <citation type="journal article" date="2019" name="Int. J. Syst. Evol. Microbiol.">
        <title>The Global Catalogue of Microorganisms (GCM) 10K type strain sequencing project: providing services to taxonomists for standard genome sequencing and annotation.</title>
        <authorList>
            <consortium name="The Broad Institute Genomics Platform"/>
            <consortium name="The Broad Institute Genome Sequencing Center for Infectious Disease"/>
            <person name="Wu L."/>
            <person name="Ma J."/>
        </authorList>
    </citation>
    <scope>NUCLEOTIDE SEQUENCE [LARGE SCALE GENOMIC DNA]</scope>
    <source>
        <strain evidence="2">JCM 18081</strain>
    </source>
</reference>
<evidence type="ECO:0000313" key="2">
    <source>
        <dbReference type="Proteomes" id="UP001501265"/>
    </source>
</evidence>
<name>A0ABP9BN04_9ACTN</name>
<dbReference type="RefSeq" id="WP_345619629.1">
    <property type="nucleotide sequence ID" value="NZ_BAABIG010000022.1"/>
</dbReference>
<gene>
    <name evidence="1" type="ORF">GCM10023220_26400</name>
</gene>
<accession>A0ABP9BN04</accession>
<dbReference type="Proteomes" id="UP001501265">
    <property type="component" value="Unassembled WGS sequence"/>
</dbReference>
<dbReference type="InterPro" id="IPR034660">
    <property type="entry name" value="DinB/YfiT-like"/>
</dbReference>
<dbReference type="Pfam" id="PF04978">
    <property type="entry name" value="MST"/>
    <property type="match status" value="1"/>
</dbReference>
<dbReference type="SUPFAM" id="SSF109854">
    <property type="entry name" value="DinB/YfiT-like putative metalloenzymes"/>
    <property type="match status" value="1"/>
</dbReference>